<evidence type="ECO:0000313" key="2">
    <source>
        <dbReference type="Proteomes" id="UP000826212"/>
    </source>
</evidence>
<organism evidence="1 2">
    <name type="scientific">Halosquirtibacter laminarini</name>
    <dbReference type="NCBI Taxonomy" id="3374600"/>
    <lineage>
        <taxon>Bacteria</taxon>
        <taxon>Pseudomonadati</taxon>
        <taxon>Bacteroidota</taxon>
        <taxon>Bacteroidia</taxon>
        <taxon>Marinilabiliales</taxon>
        <taxon>Prolixibacteraceae</taxon>
        <taxon>Halosquirtibacter</taxon>
    </lineage>
</organism>
<evidence type="ECO:0000313" key="1">
    <source>
        <dbReference type="EMBL" id="QZE14283.1"/>
    </source>
</evidence>
<dbReference type="Proteomes" id="UP000826212">
    <property type="component" value="Chromosome"/>
</dbReference>
<gene>
    <name evidence="1" type="ORF">K4L44_17505</name>
</gene>
<sequence length="4383" mass="476210">MTQYIKEGKLFFMRRLAHEINCRGDTSHPIPSELRDLSLYKSIRFRKLKSINNQNKQFKAMSILWREFFKSRGIRGRCGFIHTTFLFLLLFVMGFTNRSLGQVINEENVATNFNLLKIGSPCITGTGRVIRFQLSTTVDGASEQTNSYFTVDFGDGTPIVRYDVNSTVNLDPSGGKTFLYSYGDSFTGNHTYKTKDKCFYEVVTQWFDDVGNGYKVTKTKIVIWDTDDKAPDGLVIGDQEGDAYKVVNDAVLGAPVLNLCASTTGYSLTSNPFKDISDWNCNLKDDFSEYELGDDGKYPLNNNRRLVIWSYGIKDDSSLDYLDGVVVYDASGPHTITSTEYVEPEIEYPDAGNNIEVTPDKLPGVQRIDIPSTTNKDVGKVFKITLNDENACGLSTSPAIAYIKIVGSPNPEVEDKKICMPESKSVTVTFTDDSGLTPTDIVWTLTKPDGSAETAVSIASGQGTNTITIDLSKVDLSTTGKIVFKANVRVVAGGDVCDGTDYGTITILKQPDPDFNLGGTGTTVTKKVCQSGTLQLSYDKTKLLPVGENFTLTADWGDGVSEVIYNGTGGAGTITFNHTYANTTDAVQTRNATLTVSNGTCDKTSDPHTVVVYPKPTISGAAGPLCAKPSITERYTCSADYADLTYRWDVTLPDGTPHLGEGLKRTLDYTFDQNGTYKLKVTISDGGCSQESDEYDVVVDKLEVSKSSFTKDKVCADKGTKEATFELDLSKPTKGRVGTTYTVDWGSGGTAEVYEVDAPGNLRIKYGASVPDWKITKTYTYTGDGRSVDERDVTVTFSNSTGSCSSTIPLKAKIIPPVDAGFNLPLSHCKDEEVTFDNTSKGVNLSYEWTVKKGAATIGTADNTVKDLVHTFATSGDYLVGLEVTSDDGCPGETVPFKDYEVVEITPGFRFVKNSGYHIIPKTQKRVDDIEVQLTNTLNFKPGTEYKFDFGGTKGIVALHNTDFDPVTHIYTDVDYTGLTTNKFIYPVELTESRLGCVYSTTRNISIYSVGADFIVTPVDACSGDYQLQDDSDISDDFKDPGTPGEHLFVVRNWSVSTDGGLTYTSKGTGELFSLNYVNNSGTDKTLYVKLDLIVTIDGTTTGGADLSKTFTAIQHFVVPPAPQVSAEGTDHKVCPGNNLELRPYNVSSLDAPDSNVDWTVSNSAYSVDLKSLVKRKSIDSLNADYHVFVFNSEPVAGTVYTGNFTVSFNIENHHSTSGCTAVKTYNIEVSDISIVDETIYSCIGKSTTFTPTVGGGGDPVTRSHKWEVTTGSSSDLNVDASITLGTSDVGYDNFVFVPSVAGNYVIKYTATDAGGCEKSHNFALEVSEQPDPSTSAIQLGSNNLVEVTAETHYRVCGNGVTLDGLHKGTVPTGDMQGEWTFLNKPSGAGDPTITTFSGLNTSKVNVTNLVAGEYDFTYTLRNHASGVDASSLACVESRIVKVNVYDPISVTDATLIHNVKQDHALSSGVALSPEINVTGGSGTYNFAWTLVGSTAGPIVWNSTDQNPTYSTNDVDTYTFTVTVTDQEDGVCVATKDITMSVLENVSAEAVAPDASTAEGSSVQPNTGHSPSTPIYIVSGKKIVLNGSNRYPLGTQPDDSASDNITGEWSVTNKDGVVKTSVFNWRKTDGSPSNNFAQEVEVEADAYGEYTFVYTIKNTSDPSVPIESRVEVKVTFVRPIRVTIGGPLTICPVGTEDVGGGVTVKYGTDGTSSSYVYTITKDGDPSGDYSGLLIEDDDPVAGVIGITTPKIEFDAENATAGIYNVRLTVKDPFNGLSSHSKVRKVTVTPALDPQVAVTSFVPTSFGVAGTVQKANIFDVSSPEYYIVGRELTLEGTDGGIALTGSVSGRWEKYNGASWDLITNNSTLNFVSTGETSTSPKPPYGLMTIRWNLGNGICYNDMGMRLHFIEPIQIESIDPKYFCHGAANYSLLNKVKVSGGSAEGVSYQWNVSDGAKDVTLLTLSNSTALSPEILVKTMAVGDYTFTLLVTDNHGNIQSKSMTFEVHILENPVADVAFPGLTDGTKNVILNGSAYKVITSDASIDLTGLNTATSGKDPDANPDLKGEWVMLAGPDADTGDSWYSNSKVETYTPKTAGVYSFQWSLTNITPTGVEMCESSKLVEVEFLAGLSVTPQGEQALCKNGGASIDLKDLLLPTGGSGSYTNYRWTAEKRDLDDDAGSKVNATPSIIDSNSPDAVLPLTQEGIYYISLEVDDAKGVGTVTATQRMVIIPTEDANAGVDQQTCGESVDLNANAVTPIDGLTREGTWTVSPASTKVMFMPTSVGYTDGTHDPKAKFVSILGTRGRFTLTWTINSEKGESCPISDQMVVDFVPPITIGQFFDGRTSDAIVCAGEDIFVHPVVAGGSEDKAGGNIDNYTYSWTTTGSYDITSFLRDPATFDASDPTTDVAVKNKRNLILKTAKAHPGDYTLTLEVSDPVSGYCVTTREFDIKIKETPVAEAVVKTGVSFEYVKDQGRDRYYTCRKTVELLGSNVGMTYDEHGVQVAGTAVGHVGIKGEWSKVGGPGVITFAKADGKEGHEDPNAQAIFSEAGEYTIQWLVYNETKGLCESTKVIVVDVKEPITVTFKDSPIYVCQDDAAFDITPTFSGGSGSGYTDFVWTIATVVDGAATTGTYHFDPTGKSPGVYTLGVTANDKEGDVCQGTGDVDVIIVKKPTPNIKKGVVEFCGTSGSLSADALMKETPTDKEQGRWRLKPDGTSDGTVTFTPASSNNTDFIVSNKGHYIFEWVVDHIYKNVAGVEVHRCTAVDEIEIDVRITPVVTIEAPDHPECDKDIDPILNIEGDYQSVFWELVSGPKITSTANFSDNTVLKPTVTVNDYGKYVFRATVSNGACSDQVVEMEYTFASQPVAGFDITSDLEGCSPLSVTVNNSTTGDALTDYAYQWKEVDPSDPTDATVLSYDKDPGSAFTIRNMSNLVKDRNIVLTVTNGFCSSTAGPKPVKVHPMPQVDFNYTSDSGCSPVVAEMENKTLFADSYEWDFDEDGTWDDTSENPTHTFTNSDFTKFNFKIKLRATKTTNDAFGTPYACPSTMEKIISVSPKPDFKLESDAAASGVCSPEEVNFTATVGAIDYVWNYGDGSSPTTTHYVAMQDHEFTYPASSDPVTDPFVTYKVKVDATFPGGCPSTGEVDVKVYPEMISNFTPSKTEVCSGEEMTFTNNAAPGAKKYIWNFNGDIVEQTTFEPTIDHTFNIVGYGMIPMNVSLTVENDLCTETSSQVIMVKPKAKADFDFLAGKDSFCSGEQVVFVNKSVGGKTFTWDYGEGTPDDKGYYTYTNTGLTDITKTVTLIADNGFCPHDTSRVITIIHEVKPKWSFNVKKGCTPLTVEITNETVGGADATISFGDGTPDEVVTARGTVTHVFTNDKESEALYNVSMTVAANAAGDCRKTLRDVIRVSPLIHADFSFVGDGTTFCSGDMVMFENTTIGVTDFDWDYGDGSTGKEAYHQYSNTTLTDVPRKVKLQVQNYFGCTDEIEKEITVMHEAQPRMDVVVSGECSPVTVTVTNNTTGASLMTLDWGDGTTPVDVSTMAVGETKTYEYNNDDVYIKTFDIILSAAPAADGSCLKTVSHRVTVKPEVIASFELSKGGCSPLIASVTNNSTGAIRYNWDFGVDSDPKSKNFMPAPKYIYRNTTLDIQKYKVQLIAISSFGCRDTVNSIPIEIKPEPSVSFSLNPDIREGCAPLKSHFVVKSKGANKHTWEIDKGETIVKNIVNDEFGLYEEEFDHVYNNTDVFPRDFTLRLTGENNFGCKVVQTTEMNIKPEVVSDFDMSIGEVCSPVTVVFSAASKSTGASYYEWDFGNDSTSVIPNPMQVFYNDTDKPKEFTVKLVTSSGECYGESSKTLTIQPHMEANFDLDKINGCSPVEVNIKNTSIRCDDYIWSFDGGATAENIPDKIFSRTFTYSRTSSSKFPDIRSISLNATNKYCRSTLTKPFKIFAPAKAGFELSGDGHCSPAKVNFISTSDHSYDVAWDFDDGSISNLPNPEHLFLNESSTEKVYHIKQTVTTRDKCSAEMIKTYTMHPTPKVDFSIRPIFMIWPEATVSVENLTNPGPWRFNWSFGEYEGVAVHDVNPDPYTYGRVGSFDVKLEVIGEECTGTHKETVTIRPGVPVASFTPSVTEGCGPLKVKFTNTSKNGATYYWDFGDGSHSTQENPEHTFHEENFYNVKLTVRNEEGTKSEAEKTIHVFPVPVAFFTVQPTRVEIPGQKAIFSNLSVNNFENYWEFGDGTTTTEVDPEHEYLVQGVHDVKLRVVSEDGCQHTFTREAAVTAVSNGRVKVPNAFVPSTNGPTDGRYDKGDTYNRFFYSIVPEGEAKVSKYDLKIVNRWGNLVFHTSDINIGWDGYYNGKLAPMDVYIWQIEVSFDDGNTIIQSGDVTLIR</sequence>
<keyword evidence="2" id="KW-1185">Reference proteome</keyword>
<proteinExistence type="predicted"/>
<protein>
    <submittedName>
        <fullName evidence="1">PKD domain-containing protein</fullName>
    </submittedName>
</protein>
<name>A0AC61NFB3_9BACT</name>
<accession>A0AC61NFB3</accession>
<reference evidence="1" key="1">
    <citation type="submission" date="2021-08" db="EMBL/GenBank/DDBJ databases">
        <title>Novel anaerobic bacterium isolated from sea squirt in East Sea, Republic of Korea.</title>
        <authorList>
            <person name="Nguyen T.H."/>
            <person name="Li Z."/>
            <person name="Lee Y.-J."/>
            <person name="Ko J."/>
            <person name="Kim S.-G."/>
        </authorList>
    </citation>
    <scope>NUCLEOTIDE SEQUENCE</scope>
    <source>
        <strain evidence="1">KCTC 25031</strain>
    </source>
</reference>
<dbReference type="EMBL" id="CP081303">
    <property type="protein sequence ID" value="QZE14283.1"/>
    <property type="molecule type" value="Genomic_DNA"/>
</dbReference>